<organism evidence="1 2">
    <name type="scientific">Zhouia amylolytica AD3</name>
    <dbReference type="NCBI Taxonomy" id="1286632"/>
    <lineage>
        <taxon>Bacteria</taxon>
        <taxon>Pseudomonadati</taxon>
        <taxon>Bacteroidota</taxon>
        <taxon>Flavobacteriia</taxon>
        <taxon>Flavobacteriales</taxon>
        <taxon>Flavobacteriaceae</taxon>
        <taxon>Zhouia</taxon>
    </lineage>
</organism>
<keyword evidence="2" id="KW-1185">Reference proteome</keyword>
<comment type="caution">
    <text evidence="1">The sequence shown here is derived from an EMBL/GenBank/DDBJ whole genome shotgun (WGS) entry which is preliminary data.</text>
</comment>
<dbReference type="PATRIC" id="fig|1286632.3.peg.2820"/>
<dbReference type="eggNOG" id="COG4886">
    <property type="taxonomic scope" value="Bacteria"/>
</dbReference>
<evidence type="ECO:0000313" key="1">
    <source>
        <dbReference type="EMBL" id="ETN94020.1"/>
    </source>
</evidence>
<dbReference type="EMBL" id="AYXY01000026">
    <property type="protein sequence ID" value="ETN94020.1"/>
    <property type="molecule type" value="Genomic_DNA"/>
</dbReference>
<gene>
    <name evidence="1" type="ORF">P278_28240</name>
</gene>
<sequence length="174" mass="20317">MENLEVLNIRTSTVTDISSIKKLTKLRALSLSNFSRLEDISSLIELKSLESLSILGSFKVVNYELIGKMNWLKSLELGGDTFAPKNLMLKSLEPFTDLNELIELNMSCASLRDKNYRPILELKKLKRLDAHWRMKNQEREFIQNEHPSLQSGFFVAYDFVKNKFKDRIEWWIGE</sequence>
<reference evidence="2" key="1">
    <citation type="submission" date="2013-11" db="EMBL/GenBank/DDBJ databases">
        <title>Draft genome sequence from a member of Zhouia, isolated tidal flat.</title>
        <authorList>
            <person name="Jin H."/>
            <person name="Jeon C.O."/>
        </authorList>
    </citation>
    <scope>NUCLEOTIDE SEQUENCE [LARGE SCALE GENOMIC DNA]</scope>
    <source>
        <strain evidence="2">AD3</strain>
    </source>
</reference>
<protein>
    <submittedName>
        <fullName evidence="1">Uncharacterized protein</fullName>
    </submittedName>
</protein>
<accession>W2UIL8</accession>
<dbReference type="Proteomes" id="UP000018850">
    <property type="component" value="Unassembled WGS sequence"/>
</dbReference>
<proteinExistence type="predicted"/>
<dbReference type="SUPFAM" id="SSF52058">
    <property type="entry name" value="L domain-like"/>
    <property type="match status" value="1"/>
</dbReference>
<dbReference type="AlphaFoldDB" id="W2UIL8"/>
<dbReference type="RefSeq" id="WP_038268123.1">
    <property type="nucleotide sequence ID" value="NZ_AYXY01000026.1"/>
</dbReference>
<reference evidence="1 2" key="2">
    <citation type="journal article" date="2016" name="Genome Announc.">
        <title>Draft Genome Sequence of Zhouia amylolytica AD3, Isolated from Tidal Flat Sediment.</title>
        <authorList>
            <person name="Jia B."/>
            <person name="Jin H.M."/>
            <person name="Lee H.J."/>
            <person name="Jeon C.O."/>
        </authorList>
    </citation>
    <scope>NUCLEOTIDE SEQUENCE [LARGE SCALE GENOMIC DNA]</scope>
    <source>
        <strain evidence="1 2">AD3</strain>
    </source>
</reference>
<evidence type="ECO:0000313" key="2">
    <source>
        <dbReference type="Proteomes" id="UP000018850"/>
    </source>
</evidence>
<dbReference type="InterPro" id="IPR032675">
    <property type="entry name" value="LRR_dom_sf"/>
</dbReference>
<name>W2UIL8_9FLAO</name>
<dbReference type="Gene3D" id="3.80.10.10">
    <property type="entry name" value="Ribonuclease Inhibitor"/>
    <property type="match status" value="1"/>
</dbReference>